<gene>
    <name evidence="1" type="ORF">K3174_10440</name>
</gene>
<evidence type="ECO:0000313" key="1">
    <source>
        <dbReference type="EMBL" id="MBX7482952.1"/>
    </source>
</evidence>
<name>A0ABS7JD96_9SPHN</name>
<organism evidence="1 2">
    <name type="scientific">Qipengyuania qiaonensis</name>
    <dbReference type="NCBI Taxonomy" id="2867240"/>
    <lineage>
        <taxon>Bacteria</taxon>
        <taxon>Pseudomonadati</taxon>
        <taxon>Pseudomonadota</taxon>
        <taxon>Alphaproteobacteria</taxon>
        <taxon>Sphingomonadales</taxon>
        <taxon>Erythrobacteraceae</taxon>
        <taxon>Qipengyuania</taxon>
    </lineage>
</organism>
<accession>A0ABS7JD96</accession>
<dbReference type="Proteomes" id="UP000755104">
    <property type="component" value="Unassembled WGS sequence"/>
</dbReference>
<evidence type="ECO:0000313" key="2">
    <source>
        <dbReference type="Proteomes" id="UP000755104"/>
    </source>
</evidence>
<dbReference type="EMBL" id="JAIGNO010000006">
    <property type="protein sequence ID" value="MBX7482952.1"/>
    <property type="molecule type" value="Genomic_DNA"/>
</dbReference>
<proteinExistence type="predicted"/>
<comment type="caution">
    <text evidence="1">The sequence shown here is derived from an EMBL/GenBank/DDBJ whole genome shotgun (WGS) entry which is preliminary data.</text>
</comment>
<reference evidence="1 2" key="1">
    <citation type="submission" date="2021-08" db="EMBL/GenBank/DDBJ databases">
        <title>Comparative Genomics Analysis of the Genus Qipengyuania Reveals Extensive Genetic Diversity and Metabolic Versatility, Including the Description of Fifteen Novel Species.</title>
        <authorList>
            <person name="Liu Y."/>
        </authorList>
    </citation>
    <scope>NUCLEOTIDE SEQUENCE [LARGE SCALE GENOMIC DNA]</scope>
    <source>
        <strain evidence="1 2">6D47A</strain>
    </source>
</reference>
<dbReference type="RefSeq" id="WP_221558215.1">
    <property type="nucleotide sequence ID" value="NZ_JAIGNO010000006.1"/>
</dbReference>
<sequence length="50" mass="5434">MNNSTARATPRDILSPRYGASHSLARNGNLPIAAMIPTLELRRLVATMVD</sequence>
<keyword evidence="2" id="KW-1185">Reference proteome</keyword>
<protein>
    <submittedName>
        <fullName evidence="1">Uncharacterized protein</fullName>
    </submittedName>
</protein>